<dbReference type="KEGG" id="lmes:AB8B23_11985"/>
<reference evidence="1" key="1">
    <citation type="submission" date="2024-07" db="EMBL/GenBank/DDBJ databases">
        <authorList>
            <person name="Li X.-J."/>
            <person name="Wang X."/>
        </authorList>
    </citation>
    <scope>NUCLEOTIDE SEQUENCE</scope>
    <source>
        <strain evidence="1">HSP-342</strain>
    </source>
</reference>
<evidence type="ECO:0000313" key="1">
    <source>
        <dbReference type="EMBL" id="XDU64610.1"/>
    </source>
</evidence>
<dbReference type="EMBL" id="CP165646">
    <property type="protein sequence ID" value="XDU64610.1"/>
    <property type="molecule type" value="Genomic_DNA"/>
</dbReference>
<proteinExistence type="predicted"/>
<name>A0AB39VAS3_9FUSO</name>
<dbReference type="RefSeq" id="WP_369712915.1">
    <property type="nucleotide sequence ID" value="NZ_CP165646.1"/>
</dbReference>
<gene>
    <name evidence="1" type="ORF">AB8B23_11985</name>
</gene>
<protein>
    <submittedName>
        <fullName evidence="1">Uncharacterized protein</fullName>
    </submittedName>
</protein>
<sequence length="57" mass="7243">METYINRPVAREYPVEKNLIFVEKYYQQSFAHDCQQLMWENENYVYNMWECNRNHYI</sequence>
<organism evidence="1">
    <name type="scientific">Leptotrichia mesophila</name>
    <dbReference type="NCBI Taxonomy" id="3239303"/>
    <lineage>
        <taxon>Bacteria</taxon>
        <taxon>Fusobacteriati</taxon>
        <taxon>Fusobacteriota</taxon>
        <taxon>Fusobacteriia</taxon>
        <taxon>Fusobacteriales</taxon>
        <taxon>Leptotrichiaceae</taxon>
        <taxon>Leptotrichia</taxon>
    </lineage>
</organism>
<accession>A0AB39VAS3</accession>
<dbReference type="AlphaFoldDB" id="A0AB39VAS3"/>